<keyword evidence="4" id="KW-1185">Reference proteome</keyword>
<dbReference type="InterPro" id="IPR015424">
    <property type="entry name" value="PyrdxlP-dep_Trfase"/>
</dbReference>
<keyword evidence="1" id="KW-0663">Pyridoxal phosphate</keyword>
<dbReference type="SMR" id="A0A8I6WSN1"/>
<reference evidence="3" key="3">
    <citation type="submission" date="2022-01" db="UniProtKB">
        <authorList>
            <consortium name="EnsemblPlants"/>
        </authorList>
    </citation>
    <scope>IDENTIFICATION</scope>
    <source>
        <strain evidence="3">subsp. vulgare</strain>
    </source>
</reference>
<dbReference type="GeneID" id="123430482"/>
<dbReference type="OrthoDB" id="420046at2759"/>
<dbReference type="SUPFAM" id="SSF53383">
    <property type="entry name" value="PLP-dependent transferases"/>
    <property type="match status" value="1"/>
</dbReference>
<dbReference type="Gramene" id="HORVU.MOREX.r3.2HG0178660.1">
    <property type="protein sequence ID" value="HORVU.MOREX.r3.2HG0178660.1"/>
    <property type="gene ID" value="HORVU.MOREX.r3.2HG0178660"/>
</dbReference>
<dbReference type="GO" id="GO:0031071">
    <property type="term" value="F:cysteine desulfurase activity"/>
    <property type="evidence" value="ECO:0000318"/>
    <property type="project" value="GO_Central"/>
</dbReference>
<dbReference type="PANTHER" id="PTHR43586:SF8">
    <property type="entry name" value="CYSTEINE DESULFURASE 1, CHLOROPLASTIC"/>
    <property type="match status" value="1"/>
</dbReference>
<dbReference type="PANTHER" id="PTHR43586">
    <property type="entry name" value="CYSTEINE DESULFURASE"/>
    <property type="match status" value="1"/>
</dbReference>
<dbReference type="Gene3D" id="3.90.1150.10">
    <property type="entry name" value="Aspartate Aminotransferase, domain 1"/>
    <property type="match status" value="1"/>
</dbReference>
<evidence type="ECO:0000313" key="4">
    <source>
        <dbReference type="Proteomes" id="UP000011116"/>
    </source>
</evidence>
<feature type="domain" description="Aminotransferase class V" evidence="2">
    <location>
        <begin position="69"/>
        <end position="409"/>
    </location>
</feature>
<dbReference type="Gene3D" id="3.40.640.10">
    <property type="entry name" value="Type I PLP-dependent aspartate aminotransferase-like (Major domain)"/>
    <property type="match status" value="1"/>
</dbReference>
<dbReference type="Gramene" id="HORVU.MOREX.r2.2HG0147810.1">
    <property type="protein sequence ID" value="HORVU.MOREX.r2.2HG0147810.1"/>
    <property type="gene ID" value="HORVU.MOREX.r2.2HG0147810"/>
</dbReference>
<dbReference type="EnsemblPlants" id="HORVU.MOREX.r3.2HG0178660.1">
    <property type="protein sequence ID" value="HORVU.MOREX.r3.2HG0178660.1"/>
    <property type="gene ID" value="HORVU.MOREX.r3.2HG0178660"/>
</dbReference>
<reference evidence="3" key="2">
    <citation type="submission" date="2020-10" db="EMBL/GenBank/DDBJ databases">
        <authorList>
            <person name="Scholz U."/>
            <person name="Mascher M."/>
            <person name="Fiebig A."/>
        </authorList>
    </citation>
    <scope>NUCLEOTIDE SEQUENCE [LARGE SCALE GENOMIC DNA]</scope>
    <source>
        <strain evidence="3">cv. Morex</strain>
    </source>
</reference>
<dbReference type="KEGG" id="hvg:123430482"/>
<evidence type="ECO:0000313" key="3">
    <source>
        <dbReference type="EnsemblPlants" id="HORVU.MOREX.r3.2HG0178660.1"/>
    </source>
</evidence>
<dbReference type="AlphaFoldDB" id="A0A8I6WSN1"/>
<accession>A0A8I6WSN1</accession>
<gene>
    <name evidence="3" type="primary">LOC123430482</name>
</gene>
<dbReference type="InterPro" id="IPR015421">
    <property type="entry name" value="PyrdxlP-dep_Trfase_major"/>
</dbReference>
<dbReference type="Pfam" id="PF00266">
    <property type="entry name" value="Aminotran_5"/>
    <property type="match status" value="1"/>
</dbReference>
<reference evidence="4" key="1">
    <citation type="journal article" date="2012" name="Nature">
        <title>A physical, genetic and functional sequence assembly of the barley genome.</title>
        <authorList>
            <consortium name="The International Barley Genome Sequencing Consortium"/>
            <person name="Mayer K.F."/>
            <person name="Waugh R."/>
            <person name="Brown J.W."/>
            <person name="Schulman A."/>
            <person name="Langridge P."/>
            <person name="Platzer M."/>
            <person name="Fincher G.B."/>
            <person name="Muehlbauer G.J."/>
            <person name="Sato K."/>
            <person name="Close T.J."/>
            <person name="Wise R.P."/>
            <person name="Stein N."/>
        </authorList>
    </citation>
    <scope>NUCLEOTIDE SEQUENCE [LARGE SCALE GENOMIC DNA]</scope>
    <source>
        <strain evidence="4">cv. Morex</strain>
    </source>
</reference>
<organism evidence="3 4">
    <name type="scientific">Hordeum vulgare subsp. vulgare</name>
    <name type="common">Domesticated barley</name>
    <dbReference type="NCBI Taxonomy" id="112509"/>
    <lineage>
        <taxon>Eukaryota</taxon>
        <taxon>Viridiplantae</taxon>
        <taxon>Streptophyta</taxon>
        <taxon>Embryophyta</taxon>
        <taxon>Tracheophyta</taxon>
        <taxon>Spermatophyta</taxon>
        <taxon>Magnoliopsida</taxon>
        <taxon>Liliopsida</taxon>
        <taxon>Poales</taxon>
        <taxon>Poaceae</taxon>
        <taxon>BOP clade</taxon>
        <taxon>Pooideae</taxon>
        <taxon>Triticodae</taxon>
        <taxon>Triticeae</taxon>
        <taxon>Hordeinae</taxon>
        <taxon>Hordeum</taxon>
    </lineage>
</organism>
<sequence>MPSLPKAAASMDHTVEGAMSATLLSLLGVTAKSEKGAAAADDKVEWLRSQLIGKDVEFDTPFGRRALTYADQTASGRSLSYIEDYIVKEVLPFYGNTHTEDSHVGSKTTRLVHKAARYIKRCMGAGPGDALLFCGAGTTAAIKRLQEVIGVALPSVEMRGRLSAQLRAEERWVVFVGPYEHHSNLLSWRRSLAEVVEIGVDADGLVDVAALRRALGSPEYADRPMLGSFSACSNVTGVMTDTREIARVLHHHGAFACFDFAASGPYVKIDMKSGEVDGYDAVFLSPHKFVGGPGTPGILLMNKSLYRLNSQPPSTCGGGTVAYVNGFNEEDTLYYDDIEEREDAGTPPILQKIRASLAFWVKEYVGYDTMDLRERVFSEMAMKRLAHNPNVRVLGNTSVHRLPIFSFLIYPVTERPFDDLGEPGCDKPLETMRRKQLPLHGRFVTRLLNDLFGIQARGGCACAGPYGHILLDVDDELSLRIRSAVLEGYSGLKPGWTRLSFSYYLSTEEFKFILSAIEFIATYGHRFLPLYKFDWNTGDWTFRKQAIKYHLMREELSLGIEPLKHDNDQPKLADKMDKPEVNHKKFQSYLESAKKIALSMPDISNQIVSFPKGVDPDLVLFHI</sequence>
<dbReference type="GO" id="GO:0006534">
    <property type="term" value="P:cysteine metabolic process"/>
    <property type="evidence" value="ECO:0000318"/>
    <property type="project" value="GO_Central"/>
</dbReference>
<evidence type="ECO:0000259" key="2">
    <source>
        <dbReference type="Pfam" id="PF00266"/>
    </source>
</evidence>
<protein>
    <recommendedName>
        <fullName evidence="2">Aminotransferase class V domain-containing protein</fullName>
    </recommendedName>
</protein>
<dbReference type="Proteomes" id="UP000011116">
    <property type="component" value="Chromosome 2H"/>
</dbReference>
<dbReference type="InterPro" id="IPR015422">
    <property type="entry name" value="PyrdxlP-dep_Trfase_small"/>
</dbReference>
<dbReference type="RefSeq" id="XP_044970286.1">
    <property type="nucleotide sequence ID" value="XM_045114351.1"/>
</dbReference>
<proteinExistence type="predicted"/>
<evidence type="ECO:0000256" key="1">
    <source>
        <dbReference type="ARBA" id="ARBA00022898"/>
    </source>
</evidence>
<dbReference type="InterPro" id="IPR000192">
    <property type="entry name" value="Aminotrans_V_dom"/>
</dbReference>
<name>A0A8I6WSN1_HORVV</name>